<dbReference type="AlphaFoldDB" id="A0ABD1CD69"/>
<sequence length="31" mass="3703">YQRFKAEKEKDWVVEVPQNAEPNKDEAIFGH</sequence>
<evidence type="ECO:0000313" key="2">
    <source>
        <dbReference type="Proteomes" id="UP001562425"/>
    </source>
</evidence>
<keyword evidence="2" id="KW-1185">Reference proteome</keyword>
<gene>
    <name evidence="1" type="ORF">pipiens_018150</name>
</gene>
<feature type="non-terminal residue" evidence="1">
    <location>
        <position position="1"/>
    </location>
</feature>
<proteinExistence type="predicted"/>
<organism evidence="1 2">
    <name type="scientific">Culex pipiens pipiens</name>
    <name type="common">Northern house mosquito</name>
    <dbReference type="NCBI Taxonomy" id="38569"/>
    <lineage>
        <taxon>Eukaryota</taxon>
        <taxon>Metazoa</taxon>
        <taxon>Ecdysozoa</taxon>
        <taxon>Arthropoda</taxon>
        <taxon>Hexapoda</taxon>
        <taxon>Insecta</taxon>
        <taxon>Pterygota</taxon>
        <taxon>Neoptera</taxon>
        <taxon>Endopterygota</taxon>
        <taxon>Diptera</taxon>
        <taxon>Nematocera</taxon>
        <taxon>Culicoidea</taxon>
        <taxon>Culicidae</taxon>
        <taxon>Culicinae</taxon>
        <taxon>Culicini</taxon>
        <taxon>Culex</taxon>
        <taxon>Culex</taxon>
    </lineage>
</organism>
<name>A0ABD1CD69_CULPP</name>
<reference evidence="1 2" key="1">
    <citation type="submission" date="2024-05" db="EMBL/GenBank/DDBJ databases">
        <title>Culex pipiens pipiens assembly and annotation.</title>
        <authorList>
            <person name="Alout H."/>
            <person name="Durand T."/>
        </authorList>
    </citation>
    <scope>NUCLEOTIDE SEQUENCE [LARGE SCALE GENOMIC DNA]</scope>
    <source>
        <strain evidence="1">HA-2024</strain>
        <tissue evidence="1">Whole body</tissue>
    </source>
</reference>
<comment type="caution">
    <text evidence="1">The sequence shown here is derived from an EMBL/GenBank/DDBJ whole genome shotgun (WGS) entry which is preliminary data.</text>
</comment>
<protein>
    <submittedName>
        <fullName evidence="1">Uncharacterized protein</fullName>
    </submittedName>
</protein>
<dbReference type="Proteomes" id="UP001562425">
    <property type="component" value="Unassembled WGS sequence"/>
</dbReference>
<evidence type="ECO:0000313" key="1">
    <source>
        <dbReference type="EMBL" id="KAL1374318.1"/>
    </source>
</evidence>
<dbReference type="EMBL" id="JBEHCU010013467">
    <property type="protein sequence ID" value="KAL1374318.1"/>
    <property type="molecule type" value="Genomic_DNA"/>
</dbReference>
<accession>A0ABD1CD69</accession>